<dbReference type="InterPro" id="IPR029149">
    <property type="entry name" value="Creatin/AminoP/Spt16_N"/>
</dbReference>
<evidence type="ECO:0000259" key="1">
    <source>
        <dbReference type="Pfam" id="PF00557"/>
    </source>
</evidence>
<name>A0A495Y0C3_9MICO</name>
<dbReference type="Proteomes" id="UP000278440">
    <property type="component" value="Unassembled WGS sequence"/>
</dbReference>
<feature type="domain" description="Creatinase N-terminal" evidence="2">
    <location>
        <begin position="50"/>
        <end position="184"/>
    </location>
</feature>
<dbReference type="SUPFAM" id="SSF55920">
    <property type="entry name" value="Creatinase/aminopeptidase"/>
    <property type="match status" value="1"/>
</dbReference>
<dbReference type="PANTHER" id="PTHR46112:SF2">
    <property type="entry name" value="XAA-PRO AMINOPEPTIDASE P-RELATED"/>
    <property type="match status" value="1"/>
</dbReference>
<proteinExistence type="predicted"/>
<accession>A0A495Y0C3</accession>
<dbReference type="SUPFAM" id="SSF53092">
    <property type="entry name" value="Creatinase/prolidase N-terminal domain"/>
    <property type="match status" value="1"/>
</dbReference>
<feature type="domain" description="Peptidase M24" evidence="1">
    <location>
        <begin position="196"/>
        <end position="409"/>
    </location>
</feature>
<keyword evidence="4" id="KW-1185">Reference proteome</keyword>
<gene>
    <name evidence="3" type="ORF">DFJ68_3476</name>
</gene>
<protein>
    <submittedName>
        <fullName evidence="3">Creatinase</fullName>
    </submittedName>
</protein>
<dbReference type="AlphaFoldDB" id="A0A495Y0C3"/>
<dbReference type="PANTHER" id="PTHR46112">
    <property type="entry name" value="AMINOPEPTIDASE"/>
    <property type="match status" value="1"/>
</dbReference>
<dbReference type="Pfam" id="PF01321">
    <property type="entry name" value="Creatinase_N"/>
    <property type="match status" value="1"/>
</dbReference>
<comment type="caution">
    <text evidence="3">The sequence shown here is derived from an EMBL/GenBank/DDBJ whole genome shotgun (WGS) entry which is preliminary data.</text>
</comment>
<reference evidence="3 4" key="1">
    <citation type="submission" date="2018-10" db="EMBL/GenBank/DDBJ databases">
        <title>Sequencing the genomes of 1000 actinobacteria strains.</title>
        <authorList>
            <person name="Klenk H.-P."/>
        </authorList>
    </citation>
    <scope>NUCLEOTIDE SEQUENCE [LARGE SCALE GENOMIC DNA]</scope>
    <source>
        <strain evidence="3 4">DSM 44267</strain>
    </source>
</reference>
<dbReference type="Gene3D" id="3.40.350.10">
    <property type="entry name" value="Creatinase/prolidase N-terminal domain"/>
    <property type="match status" value="1"/>
</dbReference>
<dbReference type="InterPro" id="IPR000994">
    <property type="entry name" value="Pept_M24"/>
</dbReference>
<dbReference type="InterPro" id="IPR000587">
    <property type="entry name" value="Creatinase_N"/>
</dbReference>
<evidence type="ECO:0000313" key="4">
    <source>
        <dbReference type="Proteomes" id="UP000278440"/>
    </source>
</evidence>
<organism evidence="3 4">
    <name type="scientific">Terracoccus luteus</name>
    <dbReference type="NCBI Taxonomy" id="53356"/>
    <lineage>
        <taxon>Bacteria</taxon>
        <taxon>Bacillati</taxon>
        <taxon>Actinomycetota</taxon>
        <taxon>Actinomycetes</taxon>
        <taxon>Micrococcales</taxon>
        <taxon>Intrasporangiaceae</taxon>
        <taxon>Terracoccus</taxon>
    </lineage>
</organism>
<sequence>MTLTTAAPAQPSQQSLHGSARDLAELERLKVLHNGEKLALTFSDAEFERRLAGLRDIMAEKQLDAVVLTSYQGIKYYSDFLFTYFGRSYALVVTADDQVSVTANIDAGMPWRRSYGENVVYTDWQRDNFQHGVAEVLRQRGVRPRRVGIETDTVSLDTHAKLQAALDGAELVDVAQAAMRQRMVKSAEEIAVITHGARIGDLGGEAIRAAIREGVSEYEVALVGTEAMVHEIASTFPDSEIRDTWVWFQSGINTDGAHNWATTRRLQPGDILSLNCFPMTSGYYTALERTLFLGQPDERSLELWNINVEVHRRGLELIKPGAVCKDIAHELNEIYVAHGLLPNRTFGYGHSFGVLSHYYGREAGLELREDIDTVLEPGMVVSMEPMITVADGQPGAGGYREHDILVVSEDGAENVTHFPFGPEHNIID</sequence>
<dbReference type="InterPro" id="IPR050659">
    <property type="entry name" value="Peptidase_M24B"/>
</dbReference>
<dbReference type="Gene3D" id="3.90.230.10">
    <property type="entry name" value="Creatinase/methionine aminopeptidase superfamily"/>
    <property type="match status" value="1"/>
</dbReference>
<evidence type="ECO:0000313" key="3">
    <source>
        <dbReference type="EMBL" id="RKT79997.1"/>
    </source>
</evidence>
<dbReference type="InterPro" id="IPR036005">
    <property type="entry name" value="Creatinase/aminopeptidase-like"/>
</dbReference>
<dbReference type="Pfam" id="PF00557">
    <property type="entry name" value="Peptidase_M24"/>
    <property type="match status" value="1"/>
</dbReference>
<dbReference type="RefSeq" id="WP_121034795.1">
    <property type="nucleotide sequence ID" value="NZ_RBXT01000001.1"/>
</dbReference>
<dbReference type="EMBL" id="RBXT01000001">
    <property type="protein sequence ID" value="RKT79997.1"/>
    <property type="molecule type" value="Genomic_DNA"/>
</dbReference>
<evidence type="ECO:0000259" key="2">
    <source>
        <dbReference type="Pfam" id="PF01321"/>
    </source>
</evidence>
<dbReference type="OrthoDB" id="9803194at2"/>